<proteinExistence type="predicted"/>
<dbReference type="EMBL" id="GGFJ01013545">
    <property type="protein sequence ID" value="MBW62686.1"/>
    <property type="molecule type" value="Transcribed_RNA"/>
</dbReference>
<dbReference type="AlphaFoldDB" id="A0A2M4CBF7"/>
<organism evidence="1">
    <name type="scientific">Anopheles marajoara</name>
    <dbReference type="NCBI Taxonomy" id="58244"/>
    <lineage>
        <taxon>Eukaryota</taxon>
        <taxon>Metazoa</taxon>
        <taxon>Ecdysozoa</taxon>
        <taxon>Arthropoda</taxon>
        <taxon>Hexapoda</taxon>
        <taxon>Insecta</taxon>
        <taxon>Pterygota</taxon>
        <taxon>Neoptera</taxon>
        <taxon>Endopterygota</taxon>
        <taxon>Diptera</taxon>
        <taxon>Nematocera</taxon>
        <taxon>Culicoidea</taxon>
        <taxon>Culicidae</taxon>
        <taxon>Anophelinae</taxon>
        <taxon>Anopheles</taxon>
    </lineage>
</organism>
<protein>
    <submittedName>
        <fullName evidence="1">Putative secreted protein</fullName>
    </submittedName>
</protein>
<name>A0A2M4CBF7_9DIPT</name>
<sequence>MASWFLQRGSCAIDATAALAMMLGVATEQGVKMVGFAEMEASWCHPFSVTVMWASSFPVLHFLCGRGCFANIANYRGMCM</sequence>
<reference evidence="1" key="1">
    <citation type="submission" date="2018-01" db="EMBL/GenBank/DDBJ databases">
        <title>An insight into the sialome of Amazonian anophelines.</title>
        <authorList>
            <person name="Ribeiro J.M."/>
            <person name="Scarpassa V."/>
            <person name="Calvo E."/>
        </authorList>
    </citation>
    <scope>NUCLEOTIDE SEQUENCE</scope>
    <source>
        <tissue evidence="1">Salivary glands</tissue>
    </source>
</reference>
<accession>A0A2M4CBF7</accession>
<evidence type="ECO:0000313" key="1">
    <source>
        <dbReference type="EMBL" id="MBW62686.1"/>
    </source>
</evidence>